<evidence type="ECO:0000256" key="5">
    <source>
        <dbReference type="ARBA" id="ARBA00022737"/>
    </source>
</evidence>
<evidence type="ECO:0000256" key="4">
    <source>
        <dbReference type="ARBA" id="ARBA00022692"/>
    </source>
</evidence>
<protein>
    <recommendedName>
        <fullName evidence="14">Mitochondrial carrier</fullName>
    </recommendedName>
</protein>
<evidence type="ECO:0000313" key="13">
    <source>
        <dbReference type="Proteomes" id="UP001497453"/>
    </source>
</evidence>
<evidence type="ECO:0000256" key="9">
    <source>
        <dbReference type="RuleBase" id="RU000488"/>
    </source>
</evidence>
<dbReference type="InterPro" id="IPR023395">
    <property type="entry name" value="MCP_dom_sf"/>
</dbReference>
<dbReference type="Pfam" id="PF00153">
    <property type="entry name" value="Mito_carr"/>
    <property type="match status" value="3"/>
</dbReference>
<proteinExistence type="inferred from homology"/>
<evidence type="ECO:0000256" key="3">
    <source>
        <dbReference type="ARBA" id="ARBA00022448"/>
    </source>
</evidence>
<feature type="repeat" description="Solcar" evidence="8">
    <location>
        <begin position="9"/>
        <end position="93"/>
    </location>
</feature>
<name>A0ABP1DXS8_9APHY</name>
<dbReference type="Gene3D" id="1.50.40.10">
    <property type="entry name" value="Mitochondrial carrier domain"/>
    <property type="match status" value="1"/>
</dbReference>
<keyword evidence="7 8" id="KW-0472">Membrane</keyword>
<feature type="transmembrane region" description="Helical" evidence="11">
    <location>
        <begin position="74"/>
        <end position="94"/>
    </location>
</feature>
<evidence type="ECO:0000313" key="12">
    <source>
        <dbReference type="EMBL" id="CAL1712027.1"/>
    </source>
</evidence>
<evidence type="ECO:0008006" key="14">
    <source>
        <dbReference type="Google" id="ProtNLM"/>
    </source>
</evidence>
<feature type="repeat" description="Solcar" evidence="8">
    <location>
        <begin position="227"/>
        <end position="322"/>
    </location>
</feature>
<keyword evidence="4 8" id="KW-0812">Transmembrane</keyword>
<dbReference type="PANTHER" id="PTHR45939:SF2">
    <property type="entry name" value="CARRIER PROTEIN, PUTATIVE (AFU_ORTHOLOGUE AFUA_2G13870)-RELATED"/>
    <property type="match status" value="1"/>
</dbReference>
<feature type="region of interest" description="Disordered" evidence="10">
    <location>
        <begin position="151"/>
        <end position="171"/>
    </location>
</feature>
<keyword evidence="3 9" id="KW-0813">Transport</keyword>
<keyword evidence="6 11" id="KW-1133">Transmembrane helix</keyword>
<reference evidence="13" key="1">
    <citation type="submission" date="2024-04" db="EMBL/GenBank/DDBJ databases">
        <authorList>
            <person name="Shaw F."/>
            <person name="Minotto A."/>
        </authorList>
    </citation>
    <scope>NUCLEOTIDE SEQUENCE [LARGE SCALE GENOMIC DNA]</scope>
</reference>
<feature type="repeat" description="Solcar" evidence="8">
    <location>
        <begin position="116"/>
        <end position="213"/>
    </location>
</feature>
<evidence type="ECO:0000256" key="11">
    <source>
        <dbReference type="SAM" id="Phobius"/>
    </source>
</evidence>
<evidence type="ECO:0000256" key="6">
    <source>
        <dbReference type="ARBA" id="ARBA00022989"/>
    </source>
</evidence>
<dbReference type="SUPFAM" id="SSF103506">
    <property type="entry name" value="Mitochondrial carrier"/>
    <property type="match status" value="1"/>
</dbReference>
<evidence type="ECO:0000256" key="2">
    <source>
        <dbReference type="ARBA" id="ARBA00006375"/>
    </source>
</evidence>
<sequence length="336" mass="37563">MTSTFPPLIQAFSGGFGSAAANAICYPLDLVATRVRTTSSKKIRGLRGILLTIRHIHRTEGWGGLYDGLGTDTLANFLSSFLYFYFYSFLRAILVRRKARFLLPSGKARNPARILLSAPEEIGVGFLAGVASRSIITPLNVITVRLQTVHDDSDDEENNAEIPTPQEPGPVDVTREIYSEDGLQGFWKGFKTAIPLSFNPALTMFLFQIFRRVLNIYQPSSAKLATPSPREAFLGAAFSSTFTTTVLYPLILAKTWLQMQHHEDPESHHDPGVAASSTWLIWKKAYRKNSWSGLYQGLEAQLVKGFVSQGVAMMVKSRVELMIFALYLRQWRKIHS</sequence>
<dbReference type="Proteomes" id="UP001497453">
    <property type="component" value="Chromosome 6"/>
</dbReference>
<dbReference type="InterPro" id="IPR052217">
    <property type="entry name" value="Mito/Peroxisomal_Carrier"/>
</dbReference>
<evidence type="ECO:0000256" key="1">
    <source>
        <dbReference type="ARBA" id="ARBA00004141"/>
    </source>
</evidence>
<dbReference type="InterPro" id="IPR018108">
    <property type="entry name" value="MCP_transmembrane"/>
</dbReference>
<keyword evidence="5" id="KW-0677">Repeat</keyword>
<accession>A0ABP1DXS8</accession>
<organism evidence="12 13">
    <name type="scientific">Somion occarium</name>
    <dbReference type="NCBI Taxonomy" id="3059160"/>
    <lineage>
        <taxon>Eukaryota</taxon>
        <taxon>Fungi</taxon>
        <taxon>Dikarya</taxon>
        <taxon>Basidiomycota</taxon>
        <taxon>Agaricomycotina</taxon>
        <taxon>Agaricomycetes</taxon>
        <taxon>Polyporales</taxon>
        <taxon>Cerrenaceae</taxon>
        <taxon>Somion</taxon>
    </lineage>
</organism>
<comment type="subcellular location">
    <subcellularLocation>
        <location evidence="1">Membrane</location>
        <topology evidence="1">Multi-pass membrane protein</topology>
    </subcellularLocation>
</comment>
<evidence type="ECO:0000256" key="8">
    <source>
        <dbReference type="PROSITE-ProRule" id="PRU00282"/>
    </source>
</evidence>
<dbReference type="EMBL" id="OZ037949">
    <property type="protein sequence ID" value="CAL1712027.1"/>
    <property type="molecule type" value="Genomic_DNA"/>
</dbReference>
<dbReference type="PANTHER" id="PTHR45939">
    <property type="entry name" value="PEROXISOMAL MEMBRANE PROTEIN PMP34-RELATED"/>
    <property type="match status" value="1"/>
</dbReference>
<keyword evidence="13" id="KW-1185">Reference proteome</keyword>
<gene>
    <name evidence="12" type="ORF">GFSPODELE1_LOCUS8625</name>
</gene>
<evidence type="ECO:0000256" key="10">
    <source>
        <dbReference type="SAM" id="MobiDB-lite"/>
    </source>
</evidence>
<comment type="similarity">
    <text evidence="2 9">Belongs to the mitochondrial carrier (TC 2.A.29) family.</text>
</comment>
<dbReference type="PROSITE" id="PS50920">
    <property type="entry name" value="SOLCAR"/>
    <property type="match status" value="3"/>
</dbReference>
<evidence type="ECO:0000256" key="7">
    <source>
        <dbReference type="ARBA" id="ARBA00023136"/>
    </source>
</evidence>